<dbReference type="EMBL" id="JACCCV010000001">
    <property type="protein sequence ID" value="NYF50829.1"/>
    <property type="molecule type" value="Genomic_DNA"/>
</dbReference>
<dbReference type="SUPFAM" id="SSF53448">
    <property type="entry name" value="Nucleotide-diphospho-sugar transferases"/>
    <property type="match status" value="1"/>
</dbReference>
<reference evidence="1 2" key="1">
    <citation type="submission" date="2020-07" db="EMBL/GenBank/DDBJ databases">
        <title>Genomic Encyclopedia of Type Strains, Phase IV (KMG-V): Genome sequencing to study the core and pangenomes of soil and plant-associated prokaryotes.</title>
        <authorList>
            <person name="Whitman W."/>
        </authorList>
    </citation>
    <scope>NUCLEOTIDE SEQUENCE [LARGE SCALE GENOMIC DNA]</scope>
    <source>
        <strain evidence="1 2">M8UP30</strain>
    </source>
</reference>
<evidence type="ECO:0000313" key="2">
    <source>
        <dbReference type="Proteomes" id="UP000534186"/>
    </source>
</evidence>
<comment type="caution">
    <text evidence="1">The sequence shown here is derived from an EMBL/GenBank/DDBJ whole genome shotgun (WGS) entry which is preliminary data.</text>
</comment>
<evidence type="ECO:0000313" key="1">
    <source>
        <dbReference type="EMBL" id="NYF50829.1"/>
    </source>
</evidence>
<dbReference type="InterPro" id="IPR029044">
    <property type="entry name" value="Nucleotide-diphossugar_trans"/>
</dbReference>
<accession>A0A7Y9NK47</accession>
<dbReference type="Proteomes" id="UP000534186">
    <property type="component" value="Unassembled WGS sequence"/>
</dbReference>
<proteinExistence type="predicted"/>
<name>A0A7Y9NK47_9BACT</name>
<sequence length="303" mass="33776">MFFRARRALQRAWFDLNCRSLLKTSPIASSDTSLTLVSMVCHGEVLMYLLAAKSFCNQLGRNPQVVVLNDGSFTESDCTMIRKHIPAAKIVSISEVAPANTPKGSCWERLLLISDLVANTFVVQLDSDTLTTGSIAEVQQCIDANRSFTLLGDRSFPEVESMTDACLRSKTNLHPMVQAVCERNFDQLPEAASLHYVRGNAGFNGFARGSIDREKVEWFSELMRRLAKEQWNEWGSEQLTSNLLIANSDGATPLPAPKYLSYWAHPDVPYEDSAFIHFIGPYRFSKGLYLRKAKKAIASLAPA</sequence>
<gene>
    <name evidence="1" type="ORF">HDF12_001194</name>
</gene>
<dbReference type="AlphaFoldDB" id="A0A7Y9NK47"/>
<organism evidence="1 2">
    <name type="scientific">Tunturiibacter lichenicola</name>
    <dbReference type="NCBI Taxonomy" id="2051959"/>
    <lineage>
        <taxon>Bacteria</taxon>
        <taxon>Pseudomonadati</taxon>
        <taxon>Acidobacteriota</taxon>
        <taxon>Terriglobia</taxon>
        <taxon>Terriglobales</taxon>
        <taxon>Acidobacteriaceae</taxon>
        <taxon>Tunturiibacter</taxon>
    </lineage>
</organism>
<protein>
    <submittedName>
        <fullName evidence="1">Uncharacterized protein</fullName>
    </submittedName>
</protein>